<dbReference type="PRINTS" id="PR00413">
    <property type="entry name" value="HADHALOGNASE"/>
</dbReference>
<dbReference type="EMBL" id="CP064981">
    <property type="protein sequence ID" value="QQR92455.1"/>
    <property type="molecule type" value="Genomic_DNA"/>
</dbReference>
<name>A0A7T9DJG6_9ARCH</name>
<dbReference type="SUPFAM" id="SSF56784">
    <property type="entry name" value="HAD-like"/>
    <property type="match status" value="1"/>
</dbReference>
<evidence type="ECO:0000313" key="2">
    <source>
        <dbReference type="EMBL" id="QQR92455.1"/>
    </source>
</evidence>
<dbReference type="Proteomes" id="UP000596004">
    <property type="component" value="Chromosome"/>
</dbReference>
<protein>
    <recommendedName>
        <fullName evidence="3">HAD-IA family hydrolase</fullName>
    </recommendedName>
</protein>
<dbReference type="Pfam" id="PF00702">
    <property type="entry name" value="Hydrolase"/>
    <property type="match status" value="1"/>
</dbReference>
<organism evidence="2">
    <name type="scientific">Candidatus Iainarchaeum sp</name>
    <dbReference type="NCBI Taxonomy" id="3101447"/>
    <lineage>
        <taxon>Archaea</taxon>
        <taxon>Candidatus Iainarchaeota</taxon>
        <taxon>Candidatus Iainarchaeia</taxon>
        <taxon>Candidatus Iainarchaeales</taxon>
        <taxon>Candidatus Iainarchaeaceae</taxon>
        <taxon>Candidatus Iainarchaeum</taxon>
    </lineage>
</organism>
<dbReference type="InterPro" id="IPR023214">
    <property type="entry name" value="HAD_sf"/>
</dbReference>
<comment type="similarity">
    <text evidence="1">Belongs to the HAD-like hydrolase superfamily.</text>
</comment>
<accession>A0A7T9DJG6</accession>
<dbReference type="AlphaFoldDB" id="A0A7T9DJG6"/>
<gene>
    <name evidence="2" type="ORF">IPJ89_04880</name>
</gene>
<evidence type="ECO:0008006" key="3">
    <source>
        <dbReference type="Google" id="ProtNLM"/>
    </source>
</evidence>
<dbReference type="Gene3D" id="3.40.50.1000">
    <property type="entry name" value="HAD superfamily/HAD-like"/>
    <property type="match status" value="1"/>
</dbReference>
<dbReference type="InterPro" id="IPR006439">
    <property type="entry name" value="HAD-SF_hydro_IA"/>
</dbReference>
<dbReference type="PANTHER" id="PTHR43611">
    <property type="entry name" value="ALPHA-D-GLUCOSE 1-PHOSPHATE PHOSPHATASE"/>
    <property type="match status" value="1"/>
</dbReference>
<dbReference type="InterPro" id="IPR036412">
    <property type="entry name" value="HAD-like_sf"/>
</dbReference>
<dbReference type="PANTHER" id="PTHR43611:SF3">
    <property type="entry name" value="FLAVIN MONONUCLEOTIDE HYDROLASE 1, CHLOROPLATIC"/>
    <property type="match status" value="1"/>
</dbReference>
<evidence type="ECO:0000256" key="1">
    <source>
        <dbReference type="ARBA" id="ARBA00007958"/>
    </source>
</evidence>
<reference evidence="2" key="1">
    <citation type="submission" date="2020-11" db="EMBL/GenBank/DDBJ databases">
        <title>Connecting structure to function with the recovery of over 1000 high-quality activated sludge metagenome-assembled genomes encoding full-length rRNA genes using long-read sequencing.</title>
        <authorList>
            <person name="Singleton C.M."/>
            <person name="Petriglieri F."/>
            <person name="Kristensen J.M."/>
            <person name="Kirkegaard R.H."/>
            <person name="Michaelsen T.Y."/>
            <person name="Andersen M.H."/>
            <person name="Karst S.M."/>
            <person name="Dueholm M.S."/>
            <person name="Nielsen P.H."/>
            <person name="Albertsen M."/>
        </authorList>
    </citation>
    <scope>NUCLEOTIDE SEQUENCE</scope>
    <source>
        <strain evidence="2">Fred_18-Q3-R57-64_BAT3C.431</strain>
    </source>
</reference>
<sequence>MIPSKGTHHTQKWLVLDAHGVLLHSSEYWILRHLAKWYHLSLWKLKINWLFKHIPAQTGKMPARVLYSSIIGKDLSKSQFETQVMRLYKKRAFIPKPIQKELQRLKRAGWKIALLSNMNEAQAHYHREAQTFKGFDEVFFSWEHHNMKPFPSFFSSLQHKIRARGNNILFIDDHWENIFTGMLLGWNSIKLREAKEVWLFLKDLK</sequence>
<proteinExistence type="inferred from homology"/>